<comment type="caution">
    <text evidence="2">The sequence shown here is derived from an EMBL/GenBank/DDBJ whole genome shotgun (WGS) entry which is preliminary data.</text>
</comment>
<evidence type="ECO:0000259" key="1">
    <source>
        <dbReference type="PROSITE" id="PS51831"/>
    </source>
</evidence>
<evidence type="ECO:0000313" key="2">
    <source>
        <dbReference type="EMBL" id="MBM3224897.1"/>
    </source>
</evidence>
<dbReference type="EMBL" id="VGLS01000432">
    <property type="protein sequence ID" value="MBM3224897.1"/>
    <property type="molecule type" value="Genomic_DNA"/>
</dbReference>
<protein>
    <submittedName>
        <fullName evidence="2">Bifunctional (P)ppGpp synthetase/guanosine-3',5'-bis(Diphosphate) 3'-pyrophosphohydrolase</fullName>
    </submittedName>
</protein>
<name>A0A937W1H4_UNCTE</name>
<dbReference type="Proteomes" id="UP000712673">
    <property type="component" value="Unassembled WGS sequence"/>
</dbReference>
<organism evidence="2 3">
    <name type="scientific">Tectimicrobiota bacterium</name>
    <dbReference type="NCBI Taxonomy" id="2528274"/>
    <lineage>
        <taxon>Bacteria</taxon>
        <taxon>Pseudomonadati</taxon>
        <taxon>Nitrospinota/Tectimicrobiota group</taxon>
        <taxon>Candidatus Tectimicrobiota</taxon>
    </lineage>
</organism>
<dbReference type="Gene3D" id="1.10.3210.10">
    <property type="entry name" value="Hypothetical protein af1432"/>
    <property type="match status" value="1"/>
</dbReference>
<feature type="non-terminal residue" evidence="2">
    <location>
        <position position="123"/>
    </location>
</feature>
<sequence>MSSVETITAIFQALHFAADRHRDQRRKGVEAAPYVNHLIEVVQLLAHSGGVTDVLTLQAAILHDTLEDTQTHPEEIEALFGLEVRRVVEEVTDNKRLPKAERKRLQIEHAPHLSVHAQQIKIA</sequence>
<dbReference type="PROSITE" id="PS51831">
    <property type="entry name" value="HD"/>
    <property type="match status" value="1"/>
</dbReference>
<dbReference type="AlphaFoldDB" id="A0A937W1H4"/>
<gene>
    <name evidence="2" type="ORF">FJZ47_13990</name>
</gene>
<dbReference type="SUPFAM" id="SSF109604">
    <property type="entry name" value="HD-domain/PDEase-like"/>
    <property type="match status" value="1"/>
</dbReference>
<dbReference type="PANTHER" id="PTHR46246">
    <property type="entry name" value="GUANOSINE-3',5'-BIS(DIPHOSPHATE) 3'-PYROPHOSPHOHYDROLASE MESH1"/>
    <property type="match status" value="1"/>
</dbReference>
<evidence type="ECO:0000313" key="3">
    <source>
        <dbReference type="Proteomes" id="UP000712673"/>
    </source>
</evidence>
<dbReference type="GO" id="GO:0008893">
    <property type="term" value="F:guanosine-3',5'-bis(diphosphate) 3'-diphosphatase activity"/>
    <property type="evidence" value="ECO:0007669"/>
    <property type="project" value="TreeGrafter"/>
</dbReference>
<reference evidence="2" key="1">
    <citation type="submission" date="2019-03" db="EMBL/GenBank/DDBJ databases">
        <title>Lake Tanganyika Metagenome-Assembled Genomes (MAGs).</title>
        <authorList>
            <person name="Tran P."/>
        </authorList>
    </citation>
    <scope>NUCLEOTIDE SEQUENCE</scope>
    <source>
        <strain evidence="2">K_DeepCast_65m_m2_066</strain>
    </source>
</reference>
<accession>A0A937W1H4</accession>
<dbReference type="InterPro" id="IPR006674">
    <property type="entry name" value="HD_domain"/>
</dbReference>
<dbReference type="InterPro" id="IPR052194">
    <property type="entry name" value="MESH1"/>
</dbReference>
<dbReference type="Pfam" id="PF13328">
    <property type="entry name" value="HD_4"/>
    <property type="match status" value="1"/>
</dbReference>
<dbReference type="PANTHER" id="PTHR46246:SF1">
    <property type="entry name" value="GUANOSINE-3',5'-BIS(DIPHOSPHATE) 3'-PYROPHOSPHOHYDROLASE MESH1"/>
    <property type="match status" value="1"/>
</dbReference>
<proteinExistence type="predicted"/>
<feature type="domain" description="HD" evidence="1">
    <location>
        <begin position="34"/>
        <end position="123"/>
    </location>
</feature>